<dbReference type="PROSITE" id="PS00375">
    <property type="entry name" value="UDPGT"/>
    <property type="match status" value="1"/>
</dbReference>
<keyword evidence="3 5" id="KW-0808">Transferase</keyword>
<dbReference type="GO" id="GO:0008194">
    <property type="term" value="F:UDP-glycosyltransferase activity"/>
    <property type="evidence" value="ECO:0007669"/>
    <property type="project" value="InterPro"/>
</dbReference>
<feature type="transmembrane region" description="Helical" evidence="4">
    <location>
        <begin position="643"/>
        <end position="666"/>
    </location>
</feature>
<dbReference type="AlphaFoldDB" id="A0AAW1MJN0"/>
<sequence length="720" mass="82485">MGIALDYKEVTPELVENTIRDVAENKKYLEAATKLSKISTDQPMTGLEKAVWWTEYVLRYNGAKHLRSPAVDMPLYEYFLLDVLAPIFAILLIVTYILLKLTKLGLRRVCRRCAKHNIKMFRLILSVILISVISATCDASKILFVASTPSHSHQVVFQPIWKELSLRGHQVTVITPSPLKDPKLTNLTEINVGYTYSLIEQKYKFSESLDTLKDEPLKFGKFFAQALSWINEDELSDPQVQRLIQDTDAEFDLVIVEFLLPTMIAFGHRFNCPVIAITSLIAFRILGHRFNCPVIAITSFDATLLGQDIMGNPTHPVLNPESSLKFNGNPTYFQKVYSVLLLNPESSLKFNGNPTYFQKVYSVLYSVLRRIGSFFIMKVEDQIVEKYFGPGYPPLSELTDNVAMFFMNVNPAFHNVRPTVPAVIHIGGNMNIKPPQKLPEDIQQYLDDAKDGAIYFSMGTNVRTKFIPQYFIETMLEAFSHLPYRILWKMDEIMPEYQSNNIHMVTWVSQQDVLRHPNVKAFITQGGLQSIEEAINLKTPLVCIPYFADQFSNCIQVENKVENKGMGIALDYKKMTPRLVQTAIVEVAENKKYLEAATKLSKISTDQPMTGLEKAVWWTEYVLRYNGAKHLRSPAVDMPLYEYFLLDVLALIFVTLLIVTYISLKLTKLVLRRVCRRFWTLLIVTYISLKLTKLVLRRVCRRFCCAKNAQKKEQGKVKKN</sequence>
<evidence type="ECO:0000256" key="2">
    <source>
        <dbReference type="ARBA" id="ARBA00022676"/>
    </source>
</evidence>
<evidence type="ECO:0000256" key="1">
    <source>
        <dbReference type="ARBA" id="ARBA00009995"/>
    </source>
</evidence>
<reference evidence="5 6" key="1">
    <citation type="journal article" date="2024" name="BMC Genomics">
        <title>De novo assembly and annotation of Popillia japonica's genome with initial clues to its potential as an invasive pest.</title>
        <authorList>
            <person name="Cucini C."/>
            <person name="Boschi S."/>
            <person name="Funari R."/>
            <person name="Cardaioli E."/>
            <person name="Iannotti N."/>
            <person name="Marturano G."/>
            <person name="Paoli F."/>
            <person name="Bruttini M."/>
            <person name="Carapelli A."/>
            <person name="Frati F."/>
            <person name="Nardi F."/>
        </authorList>
    </citation>
    <scope>NUCLEOTIDE SEQUENCE [LARGE SCALE GENOMIC DNA]</scope>
    <source>
        <strain evidence="5">DMR45628</strain>
    </source>
</reference>
<keyword evidence="4" id="KW-1133">Transmembrane helix</keyword>
<evidence type="ECO:0000256" key="4">
    <source>
        <dbReference type="SAM" id="Phobius"/>
    </source>
</evidence>
<comment type="caution">
    <text evidence="5">The sequence shown here is derived from an EMBL/GenBank/DDBJ whole genome shotgun (WGS) entry which is preliminary data.</text>
</comment>
<keyword evidence="4" id="KW-0472">Membrane</keyword>
<feature type="transmembrane region" description="Helical" evidence="4">
    <location>
        <begin position="78"/>
        <end position="99"/>
    </location>
</feature>
<dbReference type="FunFam" id="3.40.50.2000:FF:000050">
    <property type="entry name" value="UDP-glucuronosyltransferase"/>
    <property type="match status" value="1"/>
</dbReference>
<keyword evidence="6" id="KW-1185">Reference proteome</keyword>
<comment type="similarity">
    <text evidence="1">Belongs to the UDP-glycosyltransferase family.</text>
</comment>
<gene>
    <name evidence="5" type="ORF">QE152_g6285</name>
</gene>
<dbReference type="PANTHER" id="PTHR48043:SF159">
    <property type="entry name" value="EG:EG0003.4 PROTEIN-RELATED"/>
    <property type="match status" value="1"/>
</dbReference>
<dbReference type="Proteomes" id="UP001458880">
    <property type="component" value="Unassembled WGS sequence"/>
</dbReference>
<evidence type="ECO:0000313" key="5">
    <source>
        <dbReference type="EMBL" id="KAK9746317.1"/>
    </source>
</evidence>
<dbReference type="Pfam" id="PF00201">
    <property type="entry name" value="UDPGT"/>
    <property type="match status" value="2"/>
</dbReference>
<keyword evidence="2" id="KW-0328">Glycosyltransferase</keyword>
<evidence type="ECO:0000256" key="3">
    <source>
        <dbReference type="ARBA" id="ARBA00022679"/>
    </source>
</evidence>
<dbReference type="CDD" id="cd03784">
    <property type="entry name" value="GT1_Gtf-like"/>
    <property type="match status" value="1"/>
</dbReference>
<dbReference type="SUPFAM" id="SSF53756">
    <property type="entry name" value="UDP-Glycosyltransferase/glycogen phosphorylase"/>
    <property type="match status" value="2"/>
</dbReference>
<dbReference type="InterPro" id="IPR002213">
    <property type="entry name" value="UDP_glucos_trans"/>
</dbReference>
<protein>
    <submittedName>
        <fullName evidence="5">UDP-glucoronosyl and UDP-glucosyl transferase</fullName>
    </submittedName>
</protein>
<dbReference type="InterPro" id="IPR035595">
    <property type="entry name" value="UDP_glycos_trans_CS"/>
</dbReference>
<proteinExistence type="inferred from homology"/>
<keyword evidence="4" id="KW-0812">Transmembrane</keyword>
<feature type="transmembrane region" description="Helical" evidence="4">
    <location>
        <begin position="120"/>
        <end position="144"/>
    </location>
</feature>
<dbReference type="EMBL" id="JASPKY010000041">
    <property type="protein sequence ID" value="KAK9746317.1"/>
    <property type="molecule type" value="Genomic_DNA"/>
</dbReference>
<dbReference type="InterPro" id="IPR050271">
    <property type="entry name" value="UDP-glycosyltransferase"/>
</dbReference>
<dbReference type="PANTHER" id="PTHR48043">
    <property type="entry name" value="EG:EG0003.4 PROTEIN-RELATED"/>
    <property type="match status" value="1"/>
</dbReference>
<name>A0AAW1MJN0_POPJA</name>
<accession>A0AAW1MJN0</accession>
<dbReference type="Gene3D" id="3.40.50.2000">
    <property type="entry name" value="Glycogen Phosphorylase B"/>
    <property type="match status" value="2"/>
</dbReference>
<organism evidence="5 6">
    <name type="scientific">Popillia japonica</name>
    <name type="common">Japanese beetle</name>
    <dbReference type="NCBI Taxonomy" id="7064"/>
    <lineage>
        <taxon>Eukaryota</taxon>
        <taxon>Metazoa</taxon>
        <taxon>Ecdysozoa</taxon>
        <taxon>Arthropoda</taxon>
        <taxon>Hexapoda</taxon>
        <taxon>Insecta</taxon>
        <taxon>Pterygota</taxon>
        <taxon>Neoptera</taxon>
        <taxon>Endopterygota</taxon>
        <taxon>Coleoptera</taxon>
        <taxon>Polyphaga</taxon>
        <taxon>Scarabaeiformia</taxon>
        <taxon>Scarabaeidae</taxon>
        <taxon>Rutelinae</taxon>
        <taxon>Popillia</taxon>
    </lineage>
</organism>
<evidence type="ECO:0000313" key="6">
    <source>
        <dbReference type="Proteomes" id="UP001458880"/>
    </source>
</evidence>